<reference evidence="2" key="1">
    <citation type="submission" date="2022-11" db="UniProtKB">
        <authorList>
            <consortium name="WormBaseParasite"/>
        </authorList>
    </citation>
    <scope>IDENTIFICATION</scope>
</reference>
<sequence length="151" mass="17223">MASNIRKAITEKILRSKVLQELKWSEIAEKIGRSKEWTATACLGDACFDKNEAEKIGKLFSLNDEDIKWLQIVPHRNIIADAELAKDPVMARLKEAVGVYGPAMRELILEEFGDGIISAINFDFKLEREPHDDGDRVKITWSGKFLPYKKF</sequence>
<dbReference type="Proteomes" id="UP000887579">
    <property type="component" value="Unplaced"/>
</dbReference>
<evidence type="ECO:0000313" key="1">
    <source>
        <dbReference type="Proteomes" id="UP000887579"/>
    </source>
</evidence>
<proteinExistence type="predicted"/>
<evidence type="ECO:0000313" key="2">
    <source>
        <dbReference type="WBParaSite" id="ES5_v2.g15644.t1"/>
    </source>
</evidence>
<name>A0AC34FEK0_9BILA</name>
<dbReference type="WBParaSite" id="ES5_v2.g15644.t1">
    <property type="protein sequence ID" value="ES5_v2.g15644.t1"/>
    <property type="gene ID" value="ES5_v2.g15644"/>
</dbReference>
<accession>A0AC34FEK0</accession>
<organism evidence="1 2">
    <name type="scientific">Panagrolaimus sp. ES5</name>
    <dbReference type="NCBI Taxonomy" id="591445"/>
    <lineage>
        <taxon>Eukaryota</taxon>
        <taxon>Metazoa</taxon>
        <taxon>Ecdysozoa</taxon>
        <taxon>Nematoda</taxon>
        <taxon>Chromadorea</taxon>
        <taxon>Rhabditida</taxon>
        <taxon>Tylenchina</taxon>
        <taxon>Panagrolaimomorpha</taxon>
        <taxon>Panagrolaimoidea</taxon>
        <taxon>Panagrolaimidae</taxon>
        <taxon>Panagrolaimus</taxon>
    </lineage>
</organism>
<protein>
    <submittedName>
        <fullName evidence="2">Cyanate hydratase</fullName>
    </submittedName>
</protein>